<gene>
    <name evidence="1" type="ORF">ERS007657_04415</name>
    <name evidence="2" type="ORF">ERS007739_04540</name>
</gene>
<evidence type="ECO:0000313" key="3">
    <source>
        <dbReference type="Proteomes" id="UP000039021"/>
    </source>
</evidence>
<evidence type="ECO:0000313" key="2">
    <source>
        <dbReference type="EMBL" id="CPA35480.1"/>
    </source>
</evidence>
<protein>
    <submittedName>
        <fullName evidence="1">Uncharacterized protein</fullName>
    </submittedName>
</protein>
<reference evidence="3 4" key="1">
    <citation type="submission" date="2015-03" db="EMBL/GenBank/DDBJ databases">
        <authorList>
            <consortium name="Pathogen Informatics"/>
        </authorList>
    </citation>
    <scope>NUCLEOTIDE SEQUENCE [LARGE SCALE GENOMIC DNA]</scope>
    <source>
        <strain evidence="1 4">C09601061</strain>
        <strain evidence="3">N09902308</strain>
    </source>
</reference>
<sequence>MIKSAGAIPNCSSTICSSCSIRSAACALASSSRCSESVSSPTRALSVFTSSRTAAIAANRC</sequence>
<dbReference type="Proteomes" id="UP000039021">
    <property type="component" value="Unassembled WGS sequence"/>
</dbReference>
<evidence type="ECO:0000313" key="4">
    <source>
        <dbReference type="Proteomes" id="UP000046680"/>
    </source>
</evidence>
<dbReference type="AlphaFoldDB" id="A0A654U7W2"/>
<proteinExistence type="predicted"/>
<dbReference type="Proteomes" id="UP000046680">
    <property type="component" value="Unassembled WGS sequence"/>
</dbReference>
<dbReference type="EMBL" id="CSBK01002896">
    <property type="protein sequence ID" value="CPA35480.1"/>
    <property type="molecule type" value="Genomic_DNA"/>
</dbReference>
<name>A0A654U7W2_MYCTX</name>
<dbReference type="EMBL" id="CGCX01003002">
    <property type="protein sequence ID" value="CFS17875.1"/>
    <property type="molecule type" value="Genomic_DNA"/>
</dbReference>
<evidence type="ECO:0000313" key="1">
    <source>
        <dbReference type="EMBL" id="CFS17875.1"/>
    </source>
</evidence>
<organism evidence="1 4">
    <name type="scientific">Mycobacterium tuberculosis</name>
    <dbReference type="NCBI Taxonomy" id="1773"/>
    <lineage>
        <taxon>Bacteria</taxon>
        <taxon>Bacillati</taxon>
        <taxon>Actinomycetota</taxon>
        <taxon>Actinomycetes</taxon>
        <taxon>Mycobacteriales</taxon>
        <taxon>Mycobacteriaceae</taxon>
        <taxon>Mycobacterium</taxon>
        <taxon>Mycobacterium tuberculosis complex</taxon>
    </lineage>
</organism>
<accession>A0A654U7W2</accession>
<reference evidence="2" key="2">
    <citation type="submission" date="2015-03" db="EMBL/GenBank/DDBJ databases">
        <authorList>
            <consortium name="Pathogen Informatics"/>
            <person name="Murphy D."/>
        </authorList>
    </citation>
    <scope>NUCLEOTIDE SEQUENCE</scope>
    <source>
        <strain evidence="2">N09902308</strain>
    </source>
</reference>